<dbReference type="CDD" id="cd15482">
    <property type="entry name" value="Sialidase_non-viral"/>
    <property type="match status" value="1"/>
</dbReference>
<feature type="domain" description="LamG-like jellyroll fold" evidence="6">
    <location>
        <begin position="1347"/>
        <end position="1473"/>
    </location>
</feature>
<evidence type="ECO:0000313" key="8">
    <source>
        <dbReference type="EMBL" id="KAB7788963.1"/>
    </source>
</evidence>
<protein>
    <submittedName>
        <fullName evidence="8">Bacterial Ig-like domain (Group 2)</fullName>
    </submittedName>
</protein>
<feature type="chain" id="PRO_5039314026" evidence="5">
    <location>
        <begin position="40"/>
        <end position="2179"/>
    </location>
</feature>
<accession>A0A6I1GBC3</accession>
<dbReference type="SUPFAM" id="SSF49373">
    <property type="entry name" value="Invasin/intimin cell-adhesion fragments"/>
    <property type="match status" value="3"/>
</dbReference>
<dbReference type="Pfam" id="PF22680">
    <property type="entry name" value="Glyco_hydro_123_N_2"/>
    <property type="match status" value="1"/>
</dbReference>
<dbReference type="SMART" id="SM00635">
    <property type="entry name" value="BID_2"/>
    <property type="match status" value="3"/>
</dbReference>
<comment type="caution">
    <text evidence="8">The sequence shown here is derived from an EMBL/GenBank/DDBJ whole genome shotgun (WGS) entry which is preliminary data.</text>
</comment>
<dbReference type="Gene3D" id="2.60.120.200">
    <property type="match status" value="1"/>
</dbReference>
<sequence>MKRRAFAAMRGGGIPWKAAVGLLSALAMMLSMLISPVFASTVNAAEDTGTVVDDTVTDTNQPHYFTYNGGNATDTTNGGDGWVADTKASIQGDNAAKTQHWAWTNNTANVNKWTYDFTFTGTGVELIGVKSDAKNNFQLDNGDVEETTITGEANTPTTLYKKTGLTYGKHTVKVTPMTNGTGLQVSYAKVYTSTTKTIKVATVGDSLTEGYKSSGGNKSDTAYPAWLQKILGSGYEVKNYGKTGATLRKNTNNSYWNSTEFTESKNYQPDIVVMMLGTNDSKDANWDEAKYKADAKELVDTYKNLPSNPTVYFATSPHAFVTTPATAGDISTSTIDDRLHPAQEALIKDNSWKTIDMYAATADRRSLYDADGVHFTDAGYKFVAEQVAGTLLSKQIQATIIKHTKTSGDSNKFTFSSRGWDTGNDKHTWSQAPSASLPASDIWYQVTFVGDRIDIYSGKNKPMGKVKYYIDGVERDTVSLYNASNIDETYITSYSGLGEGEHTFKAVATGEKDAAATNTLIDCAKVIVYHSPYDVQSVNLNTTKLTLGKGETASITAAVKPDYVDLTDLTYTSSAPNVATVSATGEIEAKAIGTATITAASKDAKFSGTVAVTVSATAPVLRGGIVDTDTQYTQQRFAEVKANTTAVSSLTAWRNDKVNAEIALAAVGSKLDGLTVTPGDLKTADGKTIAASNVKATFIKSTKAYNGKFLGYGSTTREVPADDGSNRSESNDILYQSAATAMSVEPNKVQNVWLQFGVPKDAAAGTYTGTVTASATGQTPLTFTYTLEVLDATLPDATEFKNSFDIELWQYPYSSAEYYDVTPFSEEHFKILKSSMELYKSIGGSTITTTISEDAWSGQTYSKNAVHYTSMVKWTKENGKFTYDWTNFDKWVEFNKSLGIGDKIILYSIAPWTNSFTYYENGKLVKKAYTVGSAEWTSTWKDFLSALTDHLMTKGWYDDAYIGIDERNFDARVFDLIDSVKNIHDETLKTAGSMDKFIDKHDLAMRVTDLNVGDTAAAEHPAEFTKLVADRAAKGWRTALYSCTEHQPGNFSLSAPVESYWTAVNAGEETDGFMRWAYDAWVADPLNDATHNAFEPGDPFSIYPAEKNAADKSVKSSVRLERMAEGVRDVNKVRAMLREIPDLKSQVAEMYAKIRTTARINNKNYMTEAQVKQLASEMNGFKTDLAALTKTYIERKKNGTTTISKVTIDGDAKQNVTLGGTLQLNATVTPDNALNKSVTWTSSRPAVASVSASGVVTALKTGTTTITATSVADQTKTATVQVTVTPQTVAKGVHYYSFDDSTAKDSWGSRNGTVDSAASFADGKAGKALKVTDGKGVTLDGEQGVGDNWSVGYWVNSTAALTGQSSVMMDKEKKFAFSLKMAADRDSGFRVGTGNGDVLTFKYDFQPNTWYYVTWTQDKSAGLTMYVNGTKVGTTNNWTTTHAVTAPIDVIGGTGFTGLIDEVKVYDRVLTAAEVQAGMLTPGLNLTATTADVYIGETTTIGVNLVGGNGDDEITFTSSDPDVATVDAEGEVTGVGRGVATITVKGGGFTETVTVTVTRKLTIKNTLPQYKLSEDHLSDVHKSEDTSNQYFGQPDMVRTKTGRLITSFPQGHGKGPLIMKISDDEGKTWTQKTNIPASWAKSQETPTMYVLTLADGTERIMLITACPGWTDGVGDGTTGWNTSYSDDNGETWTEYTHWYTNHADGTKNNSIVGMASLVQLKDKSGKYIQKWMGVYHDYGYVNWKTYLTFDENGKEHWSEPEKYLAQYRDIESTYQMCEIGMFRSPDGKRIIGLARSQSHNNPATLIYSDDEGETWSKPMDLPGSLAGERHKAAYDPISGRLVITFREINYDLNGNNRFDGANDWNAGDWVAWVGTYDQLINQEDGEYRILLDEDWAQNAKSGDTGYAGVVTLADGTFIMDSYGHWDKEFSEQWGFGKVTTDRCYIKQAKFKLADIEYANGLIDRTALRAAIAKAGELKESDWKADGWKALVTALDAAKAGDADTELQQVQIDRLTAALNDAIKALKPAGGEQPDPDPNPDPKPDPGAKVDKTELNQLIAQAQALDLSLYTDKTVNDLKAALAKAREASVNEKATDAQVKAAAKALSQAIAALQRRSDGPGGGSGSGSEGSGTGSGSDGKTDGKGGLSSTGADVAGLTAMAALLLVAAAGCGVEVRKRRG</sequence>
<dbReference type="Pfam" id="PF13385">
    <property type="entry name" value="Laminin_G_3"/>
    <property type="match status" value="1"/>
</dbReference>
<dbReference type="Gene3D" id="2.60.120.260">
    <property type="entry name" value="Galactose-binding domain-like"/>
    <property type="match status" value="2"/>
</dbReference>
<dbReference type="Pfam" id="PF13472">
    <property type="entry name" value="Lipase_GDSL_2"/>
    <property type="match status" value="1"/>
</dbReference>
<dbReference type="SUPFAM" id="SSF52266">
    <property type="entry name" value="SGNH hydrolase"/>
    <property type="match status" value="1"/>
</dbReference>
<dbReference type="RefSeq" id="WP_226836290.1">
    <property type="nucleotide sequence ID" value="NZ_JBHSKZ010000045.1"/>
</dbReference>
<organism evidence="8 9">
    <name type="scientific">Bifidobacterium leontopitheci</name>
    <dbReference type="NCBI Taxonomy" id="2650774"/>
    <lineage>
        <taxon>Bacteria</taxon>
        <taxon>Bacillati</taxon>
        <taxon>Actinomycetota</taxon>
        <taxon>Actinomycetes</taxon>
        <taxon>Bifidobacteriales</taxon>
        <taxon>Bifidobacteriaceae</taxon>
        <taxon>Bifidobacterium</taxon>
    </lineage>
</organism>
<evidence type="ECO:0000259" key="6">
    <source>
        <dbReference type="SMART" id="SM00560"/>
    </source>
</evidence>
<dbReference type="Pfam" id="PF13088">
    <property type="entry name" value="BNR_2"/>
    <property type="match status" value="1"/>
</dbReference>
<feature type="region of interest" description="Disordered" evidence="3">
    <location>
        <begin position="2026"/>
        <end position="2049"/>
    </location>
</feature>
<reference evidence="8 9" key="1">
    <citation type="submission" date="2019-09" db="EMBL/GenBank/DDBJ databases">
        <title>Characterization of the phylogenetic diversity of two novel species belonging to the genus Bifidobacterium: Bifidobacterium cebidarum sp. nov. and Bifidobacterium leontopitheci sp. nov.</title>
        <authorList>
            <person name="Lugli G.A."/>
            <person name="Duranti S."/>
            <person name="Milani C."/>
            <person name="Turroni F."/>
            <person name="Ventura M."/>
        </authorList>
    </citation>
    <scope>NUCLEOTIDE SEQUENCE [LARGE SCALE GENOMIC DNA]</scope>
    <source>
        <strain evidence="8 9">LMG 31471</strain>
    </source>
</reference>
<dbReference type="InterPro" id="IPR053850">
    <property type="entry name" value="Glyco_hydro_123_N_2"/>
</dbReference>
<name>A0A6I1GBC3_9BIFI</name>
<keyword evidence="4" id="KW-1133">Transmembrane helix</keyword>
<dbReference type="InterPro" id="IPR051532">
    <property type="entry name" value="Ester_Hydrolysis_Enzymes"/>
</dbReference>
<evidence type="ECO:0000256" key="5">
    <source>
        <dbReference type="SAM" id="SignalP"/>
    </source>
</evidence>
<dbReference type="PANTHER" id="PTHR30383:SF5">
    <property type="entry name" value="SGNH HYDROLASE-TYPE ESTERASE DOMAIN-CONTAINING PROTEIN"/>
    <property type="match status" value="1"/>
</dbReference>
<keyword evidence="4" id="KW-0472">Membrane</keyword>
<feature type="compositionally biased region" description="Gly residues" evidence="3">
    <location>
        <begin position="2118"/>
        <end position="2136"/>
    </location>
</feature>
<dbReference type="InterPro" id="IPR025150">
    <property type="entry name" value="GH123_cat"/>
</dbReference>
<dbReference type="InterPro" id="IPR013320">
    <property type="entry name" value="ConA-like_dom_sf"/>
</dbReference>
<dbReference type="Pfam" id="PF07554">
    <property type="entry name" value="FIVAR"/>
    <property type="match status" value="2"/>
</dbReference>
<feature type="transmembrane region" description="Helical" evidence="4">
    <location>
        <begin position="2153"/>
        <end position="2174"/>
    </location>
</feature>
<dbReference type="GO" id="GO:0004622">
    <property type="term" value="F:phosphatidylcholine lysophospholipase activity"/>
    <property type="evidence" value="ECO:0007669"/>
    <property type="project" value="TreeGrafter"/>
</dbReference>
<dbReference type="Gene3D" id="2.60.40.1080">
    <property type="match status" value="3"/>
</dbReference>
<evidence type="ECO:0000313" key="9">
    <source>
        <dbReference type="Proteomes" id="UP000441772"/>
    </source>
</evidence>
<evidence type="ECO:0000256" key="3">
    <source>
        <dbReference type="SAM" id="MobiDB-lite"/>
    </source>
</evidence>
<dbReference type="Pfam" id="PF13320">
    <property type="entry name" value="GH123_cat"/>
    <property type="match status" value="1"/>
</dbReference>
<dbReference type="Gene3D" id="2.120.10.10">
    <property type="match status" value="1"/>
</dbReference>
<feature type="compositionally biased region" description="Basic and acidic residues" evidence="3">
    <location>
        <begin position="2039"/>
        <end position="2049"/>
    </location>
</feature>
<feature type="region of interest" description="Disordered" evidence="3">
    <location>
        <begin position="2113"/>
        <end position="2148"/>
    </location>
</feature>
<feature type="domain" description="BIG2" evidence="7">
    <location>
        <begin position="1480"/>
        <end position="1556"/>
    </location>
</feature>
<proteinExistence type="predicted"/>
<dbReference type="SUPFAM" id="SSF50939">
    <property type="entry name" value="Sialidases"/>
    <property type="match status" value="1"/>
</dbReference>
<dbReference type="Gene3D" id="1.20.1270.90">
    <property type="entry name" value="AF1782-like"/>
    <property type="match status" value="2"/>
</dbReference>
<feature type="signal peptide" evidence="5">
    <location>
        <begin position="1"/>
        <end position="39"/>
    </location>
</feature>
<keyword evidence="9" id="KW-1185">Reference proteome</keyword>
<evidence type="ECO:0000259" key="7">
    <source>
        <dbReference type="SMART" id="SM00635"/>
    </source>
</evidence>
<dbReference type="InterPro" id="IPR036278">
    <property type="entry name" value="Sialidase_sf"/>
</dbReference>
<evidence type="ECO:0000256" key="2">
    <source>
        <dbReference type="ARBA" id="ARBA00023157"/>
    </source>
</evidence>
<keyword evidence="4" id="KW-0812">Transmembrane</keyword>
<keyword evidence="1 5" id="KW-0732">Signal</keyword>
<dbReference type="SUPFAM" id="SSF49899">
    <property type="entry name" value="Concanavalin A-like lectins/glucanases"/>
    <property type="match status" value="1"/>
</dbReference>
<dbReference type="Proteomes" id="UP000441772">
    <property type="component" value="Unassembled WGS sequence"/>
</dbReference>
<dbReference type="InterPro" id="IPR036514">
    <property type="entry name" value="SGNH_hydro_sf"/>
</dbReference>
<dbReference type="Pfam" id="PF02368">
    <property type="entry name" value="Big_2"/>
    <property type="match status" value="3"/>
</dbReference>
<dbReference type="InterPro" id="IPR011040">
    <property type="entry name" value="Sialidase"/>
</dbReference>
<gene>
    <name evidence="8" type="ORF">F7D09_2080</name>
</gene>
<dbReference type="InterPro" id="IPR013830">
    <property type="entry name" value="SGNH_hydro"/>
</dbReference>
<dbReference type="SMART" id="SM00560">
    <property type="entry name" value="LamGL"/>
    <property type="match status" value="1"/>
</dbReference>
<evidence type="ECO:0000256" key="1">
    <source>
        <dbReference type="ARBA" id="ARBA00022729"/>
    </source>
</evidence>
<feature type="domain" description="BIG2" evidence="7">
    <location>
        <begin position="534"/>
        <end position="611"/>
    </location>
</feature>
<dbReference type="InterPro" id="IPR006558">
    <property type="entry name" value="LamG-like"/>
</dbReference>
<feature type="domain" description="BIG2" evidence="7">
    <location>
        <begin position="1202"/>
        <end position="1280"/>
    </location>
</feature>
<dbReference type="InterPro" id="IPR008964">
    <property type="entry name" value="Invasin/intimin_cell_adhesion"/>
</dbReference>
<dbReference type="PANTHER" id="PTHR30383">
    <property type="entry name" value="THIOESTERASE 1/PROTEASE 1/LYSOPHOSPHOLIPASE L1"/>
    <property type="match status" value="1"/>
</dbReference>
<keyword evidence="2" id="KW-1015">Disulfide bond</keyword>
<dbReference type="InterPro" id="IPR003343">
    <property type="entry name" value="Big_2"/>
</dbReference>
<evidence type="ECO:0000256" key="4">
    <source>
        <dbReference type="SAM" id="Phobius"/>
    </source>
</evidence>
<dbReference type="Gene3D" id="3.40.50.1110">
    <property type="entry name" value="SGNH hydrolase"/>
    <property type="match status" value="1"/>
</dbReference>
<dbReference type="EMBL" id="WBVT01000061">
    <property type="protein sequence ID" value="KAB7788963.1"/>
    <property type="molecule type" value="Genomic_DNA"/>
</dbReference>